<proteinExistence type="predicted"/>
<reference evidence="1" key="2">
    <citation type="submission" date="2020-08" db="EMBL/GenBank/DDBJ databases">
        <authorList>
            <person name="Chen M."/>
            <person name="Teng W."/>
            <person name="Zhao L."/>
            <person name="Hu C."/>
            <person name="Zhou Y."/>
            <person name="Han B."/>
            <person name="Song L."/>
            <person name="Shu W."/>
        </authorList>
    </citation>
    <scope>NUCLEOTIDE SEQUENCE</scope>
    <source>
        <strain evidence="1">FACHB-1277</strain>
    </source>
</reference>
<accession>A0A926US19</accession>
<reference evidence="1" key="1">
    <citation type="journal article" date="2015" name="ISME J.">
        <title>Draft Genome Sequence of Streptomyces incarnatus NRRL8089, which Produces the Nucleoside Antibiotic Sinefungin.</title>
        <authorList>
            <person name="Oshima K."/>
            <person name="Hattori M."/>
            <person name="Shimizu H."/>
            <person name="Fukuda K."/>
            <person name="Nemoto M."/>
            <person name="Inagaki K."/>
            <person name="Tamura T."/>
        </authorList>
    </citation>
    <scope>NUCLEOTIDE SEQUENCE</scope>
    <source>
        <strain evidence="1">FACHB-1277</strain>
    </source>
</reference>
<keyword evidence="2" id="KW-1185">Reference proteome</keyword>
<comment type="caution">
    <text evidence="1">The sequence shown here is derived from an EMBL/GenBank/DDBJ whole genome shotgun (WGS) entry which is preliminary data.</text>
</comment>
<dbReference type="AlphaFoldDB" id="A0A926US19"/>
<dbReference type="EMBL" id="JACJPY010000018">
    <property type="protein sequence ID" value="MBD2150044.1"/>
    <property type="molecule type" value="Genomic_DNA"/>
</dbReference>
<name>A0A926US19_9CYAN</name>
<gene>
    <name evidence="1" type="ORF">H6F44_07895</name>
</gene>
<evidence type="ECO:0000313" key="2">
    <source>
        <dbReference type="Proteomes" id="UP000631421"/>
    </source>
</evidence>
<protein>
    <submittedName>
        <fullName evidence="1">Uncharacterized protein</fullName>
    </submittedName>
</protein>
<organism evidence="1 2">
    <name type="scientific">Pseudanabaena cinerea FACHB-1277</name>
    <dbReference type="NCBI Taxonomy" id="2949581"/>
    <lineage>
        <taxon>Bacteria</taxon>
        <taxon>Bacillati</taxon>
        <taxon>Cyanobacteriota</taxon>
        <taxon>Cyanophyceae</taxon>
        <taxon>Pseudanabaenales</taxon>
        <taxon>Pseudanabaenaceae</taxon>
        <taxon>Pseudanabaena</taxon>
        <taxon>Pseudanabaena cinerea</taxon>
    </lineage>
</organism>
<dbReference type="RefSeq" id="WP_190350415.1">
    <property type="nucleotide sequence ID" value="NZ_JACJPY010000018.1"/>
</dbReference>
<dbReference type="Proteomes" id="UP000631421">
    <property type="component" value="Unassembled WGS sequence"/>
</dbReference>
<evidence type="ECO:0000313" key="1">
    <source>
        <dbReference type="EMBL" id="MBD2150044.1"/>
    </source>
</evidence>
<sequence>MTLTLAKQTALVLTERLVCQPKPHRAQCLEIFPCFHANKGLKVVIDPRNVQASYSTVHPSGYTVPHSFMHSLDNAIKFCDLVAQACPELTVEGLILVSLPVSDRKRIKAILREISDSLEPFED</sequence>